<name>A0AAN8VSD6_9MAGN</name>
<keyword evidence="3" id="KW-1185">Reference proteome</keyword>
<sequence>MASKRTREYDFLGSPNFNSNTFTHCFFPIYEFFGFPNYTLAHLSPPDLGSVGGGFLQIGSTHLFLLDLGFHPRVIGLSQTEQPWILTTPTTNLQLENAKPIKPKGHAQQSPKRLTETC</sequence>
<evidence type="ECO:0000256" key="1">
    <source>
        <dbReference type="SAM" id="MobiDB-lite"/>
    </source>
</evidence>
<comment type="caution">
    <text evidence="2">The sequence shown here is derived from an EMBL/GenBank/DDBJ whole genome shotgun (WGS) entry which is preliminary data.</text>
</comment>
<feature type="region of interest" description="Disordered" evidence="1">
    <location>
        <begin position="96"/>
        <end position="118"/>
    </location>
</feature>
<accession>A0AAN8VSD6</accession>
<organism evidence="2 3">
    <name type="scientific">Dillenia turbinata</name>
    <dbReference type="NCBI Taxonomy" id="194707"/>
    <lineage>
        <taxon>Eukaryota</taxon>
        <taxon>Viridiplantae</taxon>
        <taxon>Streptophyta</taxon>
        <taxon>Embryophyta</taxon>
        <taxon>Tracheophyta</taxon>
        <taxon>Spermatophyta</taxon>
        <taxon>Magnoliopsida</taxon>
        <taxon>eudicotyledons</taxon>
        <taxon>Gunneridae</taxon>
        <taxon>Pentapetalae</taxon>
        <taxon>Dilleniales</taxon>
        <taxon>Dilleniaceae</taxon>
        <taxon>Dillenia</taxon>
    </lineage>
</organism>
<evidence type="ECO:0000313" key="3">
    <source>
        <dbReference type="Proteomes" id="UP001370490"/>
    </source>
</evidence>
<proteinExistence type="predicted"/>
<evidence type="ECO:0000313" key="2">
    <source>
        <dbReference type="EMBL" id="KAK6934867.1"/>
    </source>
</evidence>
<dbReference type="AlphaFoldDB" id="A0AAN8VSD6"/>
<dbReference type="EMBL" id="JBAMMX010000008">
    <property type="protein sequence ID" value="KAK6934867.1"/>
    <property type="molecule type" value="Genomic_DNA"/>
</dbReference>
<dbReference type="Proteomes" id="UP001370490">
    <property type="component" value="Unassembled WGS sequence"/>
</dbReference>
<reference evidence="2 3" key="1">
    <citation type="submission" date="2023-12" db="EMBL/GenBank/DDBJ databases">
        <title>A high-quality genome assembly for Dillenia turbinata (Dilleniales).</title>
        <authorList>
            <person name="Chanderbali A."/>
        </authorList>
    </citation>
    <scope>NUCLEOTIDE SEQUENCE [LARGE SCALE GENOMIC DNA]</scope>
    <source>
        <strain evidence="2">LSX21</strain>
        <tissue evidence="2">Leaf</tissue>
    </source>
</reference>
<gene>
    <name evidence="2" type="ORF">RJ641_035022</name>
</gene>
<protein>
    <submittedName>
        <fullName evidence="2">Uncharacterized protein</fullName>
    </submittedName>
</protein>